<evidence type="ECO:0000313" key="4">
    <source>
        <dbReference type="EMBL" id="MCM6762310.1"/>
    </source>
</evidence>
<reference evidence="4" key="1">
    <citation type="submission" date="2022-06" db="EMBL/GenBank/DDBJ databases">
        <title>Whole genome shotgun sequencing (WGS) of Rathayibacter sp. ZW T2_19, isolated from stored onions (Allium cepa).</title>
        <authorList>
            <person name="Stoll D.A."/>
            <person name="Huch M."/>
        </authorList>
    </citation>
    <scope>NUCLEOTIDE SEQUENCE</scope>
    <source>
        <strain evidence="4">ZW T2_19</strain>
    </source>
</reference>
<dbReference type="GO" id="GO:0016747">
    <property type="term" value="F:acyltransferase activity, transferring groups other than amino-acyl groups"/>
    <property type="evidence" value="ECO:0007669"/>
    <property type="project" value="InterPro"/>
</dbReference>
<comment type="caution">
    <text evidence="4">The sequence shown here is derived from an EMBL/GenBank/DDBJ whole genome shotgun (WGS) entry which is preliminary data.</text>
</comment>
<evidence type="ECO:0000256" key="1">
    <source>
        <dbReference type="ARBA" id="ARBA00022679"/>
    </source>
</evidence>
<dbReference type="SUPFAM" id="SSF55729">
    <property type="entry name" value="Acyl-CoA N-acyltransferases (Nat)"/>
    <property type="match status" value="1"/>
</dbReference>
<keyword evidence="2" id="KW-0012">Acyltransferase</keyword>
<evidence type="ECO:0000313" key="5">
    <source>
        <dbReference type="Proteomes" id="UP001155240"/>
    </source>
</evidence>
<feature type="domain" description="N-acetyltransferase" evidence="3">
    <location>
        <begin position="14"/>
        <end position="189"/>
    </location>
</feature>
<dbReference type="PROSITE" id="PS51186">
    <property type="entry name" value="GNAT"/>
    <property type="match status" value="1"/>
</dbReference>
<dbReference type="AlphaFoldDB" id="A0A9X2IRH7"/>
<dbReference type="RefSeq" id="WP_251944812.1">
    <property type="nucleotide sequence ID" value="NZ_JAMRYM010000023.1"/>
</dbReference>
<dbReference type="Pfam" id="PF00583">
    <property type="entry name" value="Acetyltransf_1"/>
    <property type="match status" value="1"/>
</dbReference>
<accession>A0A9X2IRH7</accession>
<keyword evidence="5" id="KW-1185">Reference proteome</keyword>
<dbReference type="Gene3D" id="3.40.630.30">
    <property type="match status" value="1"/>
</dbReference>
<sequence>MLQDQQRPSADAPTVVRRAVPSDAPALAEVAALTFPLACPPHTSDEAKASFIRAVLSAERFAAYLVDPDRSLFAAEDASGALVGYTMLVRGEPADADAASAISRRPSVELSKCYVLPGSHGSGVASALMAASLDDARSSGAAGVWLGVNQENERARRFYTRHGFAVVGVKRFLVGDRYEDDFVLERPLP</sequence>
<name>A0A9X2IRH7_9MICO</name>
<dbReference type="InterPro" id="IPR016181">
    <property type="entry name" value="Acyl_CoA_acyltransferase"/>
</dbReference>
<dbReference type="EMBL" id="JAMRYM010000023">
    <property type="protein sequence ID" value="MCM6762310.1"/>
    <property type="molecule type" value="Genomic_DNA"/>
</dbReference>
<dbReference type="InterPro" id="IPR050832">
    <property type="entry name" value="Bact_Acetyltransf"/>
</dbReference>
<dbReference type="CDD" id="cd04301">
    <property type="entry name" value="NAT_SF"/>
    <property type="match status" value="1"/>
</dbReference>
<evidence type="ECO:0000259" key="3">
    <source>
        <dbReference type="PROSITE" id="PS51186"/>
    </source>
</evidence>
<dbReference type="Proteomes" id="UP001155240">
    <property type="component" value="Unassembled WGS sequence"/>
</dbReference>
<gene>
    <name evidence="4" type="ORF">NB037_07750</name>
</gene>
<evidence type="ECO:0000256" key="2">
    <source>
        <dbReference type="ARBA" id="ARBA00023315"/>
    </source>
</evidence>
<dbReference type="InterPro" id="IPR000182">
    <property type="entry name" value="GNAT_dom"/>
</dbReference>
<protein>
    <submittedName>
        <fullName evidence="4">GNAT family N-acetyltransferase</fullName>
    </submittedName>
</protein>
<dbReference type="PANTHER" id="PTHR43877">
    <property type="entry name" value="AMINOALKYLPHOSPHONATE N-ACETYLTRANSFERASE-RELATED-RELATED"/>
    <property type="match status" value="1"/>
</dbReference>
<keyword evidence="1" id="KW-0808">Transferase</keyword>
<proteinExistence type="predicted"/>
<organism evidence="4 5">
    <name type="scientific">Rathayibacter rubneri</name>
    <dbReference type="NCBI Taxonomy" id="2950106"/>
    <lineage>
        <taxon>Bacteria</taxon>
        <taxon>Bacillati</taxon>
        <taxon>Actinomycetota</taxon>
        <taxon>Actinomycetes</taxon>
        <taxon>Micrococcales</taxon>
        <taxon>Microbacteriaceae</taxon>
        <taxon>Rathayibacter</taxon>
    </lineage>
</organism>